<keyword evidence="3" id="KW-1185">Reference proteome</keyword>
<protein>
    <submittedName>
        <fullName evidence="2">P-loop containing nucleoside triphosphate hydrolases superfamily protein</fullName>
    </submittedName>
</protein>
<evidence type="ECO:0000313" key="3">
    <source>
        <dbReference type="Proteomes" id="UP000245207"/>
    </source>
</evidence>
<keyword evidence="2" id="KW-0378">Hydrolase</keyword>
<keyword evidence="1" id="KW-1133">Transmembrane helix</keyword>
<evidence type="ECO:0000256" key="1">
    <source>
        <dbReference type="SAM" id="Phobius"/>
    </source>
</evidence>
<sequence length="201" mass="22505">MRINHNQLFTEILSLGTYVAPEVFKNEDYNNTVDGFKMNKDSFSYTVYTVKPFVCRFDKNVWVALIMGCLDLLVLSFLNDILDTLLKALSDPSDKLRASSTFWTAIFIPITLVVAFGEAKNPPVAASTTLNHTILSSQSVIGANNDRYESESEQREMRDGGECQWKATEELQVALEKLKIMYGSGIKALDDIADELDGKSQ</sequence>
<dbReference type="AlphaFoldDB" id="A0A2U1KP16"/>
<feature type="transmembrane region" description="Helical" evidence="1">
    <location>
        <begin position="98"/>
        <end position="117"/>
    </location>
</feature>
<dbReference type="GO" id="GO:0016787">
    <property type="term" value="F:hydrolase activity"/>
    <property type="evidence" value="ECO:0007669"/>
    <property type="project" value="UniProtKB-KW"/>
</dbReference>
<feature type="transmembrane region" description="Helical" evidence="1">
    <location>
        <begin position="61"/>
        <end position="78"/>
    </location>
</feature>
<keyword evidence="1" id="KW-0812">Transmembrane</keyword>
<gene>
    <name evidence="2" type="ORF">CTI12_AA580670</name>
</gene>
<dbReference type="EMBL" id="PKPP01015549">
    <property type="protein sequence ID" value="PWA38515.1"/>
    <property type="molecule type" value="Genomic_DNA"/>
</dbReference>
<organism evidence="2 3">
    <name type="scientific">Artemisia annua</name>
    <name type="common">Sweet wormwood</name>
    <dbReference type="NCBI Taxonomy" id="35608"/>
    <lineage>
        <taxon>Eukaryota</taxon>
        <taxon>Viridiplantae</taxon>
        <taxon>Streptophyta</taxon>
        <taxon>Embryophyta</taxon>
        <taxon>Tracheophyta</taxon>
        <taxon>Spermatophyta</taxon>
        <taxon>Magnoliopsida</taxon>
        <taxon>eudicotyledons</taxon>
        <taxon>Gunneridae</taxon>
        <taxon>Pentapetalae</taxon>
        <taxon>asterids</taxon>
        <taxon>campanulids</taxon>
        <taxon>Asterales</taxon>
        <taxon>Asteraceae</taxon>
        <taxon>Asteroideae</taxon>
        <taxon>Anthemideae</taxon>
        <taxon>Artemisiinae</taxon>
        <taxon>Artemisia</taxon>
    </lineage>
</organism>
<evidence type="ECO:0000313" key="2">
    <source>
        <dbReference type="EMBL" id="PWA38515.1"/>
    </source>
</evidence>
<proteinExistence type="predicted"/>
<dbReference type="Proteomes" id="UP000245207">
    <property type="component" value="Unassembled WGS sequence"/>
</dbReference>
<comment type="caution">
    <text evidence="2">The sequence shown here is derived from an EMBL/GenBank/DDBJ whole genome shotgun (WGS) entry which is preliminary data.</text>
</comment>
<keyword evidence="1" id="KW-0472">Membrane</keyword>
<reference evidence="2 3" key="1">
    <citation type="journal article" date="2018" name="Mol. Plant">
        <title>The genome of Artemisia annua provides insight into the evolution of Asteraceae family and artemisinin biosynthesis.</title>
        <authorList>
            <person name="Shen Q."/>
            <person name="Zhang L."/>
            <person name="Liao Z."/>
            <person name="Wang S."/>
            <person name="Yan T."/>
            <person name="Shi P."/>
            <person name="Liu M."/>
            <person name="Fu X."/>
            <person name="Pan Q."/>
            <person name="Wang Y."/>
            <person name="Lv Z."/>
            <person name="Lu X."/>
            <person name="Zhang F."/>
            <person name="Jiang W."/>
            <person name="Ma Y."/>
            <person name="Chen M."/>
            <person name="Hao X."/>
            <person name="Li L."/>
            <person name="Tang Y."/>
            <person name="Lv G."/>
            <person name="Zhou Y."/>
            <person name="Sun X."/>
            <person name="Brodelius P.E."/>
            <person name="Rose J.K.C."/>
            <person name="Tang K."/>
        </authorList>
    </citation>
    <scope>NUCLEOTIDE SEQUENCE [LARGE SCALE GENOMIC DNA]</scope>
    <source>
        <strain evidence="3">cv. Huhao1</strain>
        <tissue evidence="2">Leaf</tissue>
    </source>
</reference>
<name>A0A2U1KP16_ARTAN</name>
<dbReference type="OrthoDB" id="5574975at2759"/>
<accession>A0A2U1KP16</accession>